<dbReference type="GO" id="GO:1902201">
    <property type="term" value="P:negative regulation of bacterial-type flagellum-dependent cell motility"/>
    <property type="evidence" value="ECO:0007669"/>
    <property type="project" value="TreeGrafter"/>
</dbReference>
<name>A0A317F394_9SPHI</name>
<evidence type="ECO:0000259" key="4">
    <source>
        <dbReference type="PROSITE" id="PS50887"/>
    </source>
</evidence>
<dbReference type="Gene3D" id="3.30.70.270">
    <property type="match status" value="1"/>
</dbReference>
<protein>
    <recommendedName>
        <fullName evidence="1">diguanylate cyclase</fullName>
        <ecNumber evidence="1">2.7.7.65</ecNumber>
    </recommendedName>
</protein>
<reference evidence="6" key="1">
    <citation type="submission" date="2018-05" db="EMBL/GenBank/DDBJ databases">
        <title>Pedobacter paludis sp. nov., isolated from wetland soil.</title>
        <authorList>
            <person name="Zhang Y."/>
        </authorList>
    </citation>
    <scope>NUCLEOTIDE SEQUENCE [LARGE SCALE GENOMIC DNA]</scope>
    <source>
        <strain evidence="6">R-8</strain>
    </source>
</reference>
<evidence type="ECO:0000256" key="2">
    <source>
        <dbReference type="ARBA" id="ARBA00034247"/>
    </source>
</evidence>
<dbReference type="PANTHER" id="PTHR45138:SF9">
    <property type="entry name" value="DIGUANYLATE CYCLASE DGCM-RELATED"/>
    <property type="match status" value="1"/>
</dbReference>
<dbReference type="InterPro" id="IPR043128">
    <property type="entry name" value="Rev_trsase/Diguanyl_cyclase"/>
</dbReference>
<organism evidence="5 6">
    <name type="scientific">Pedobacter paludis</name>
    <dbReference type="NCBI Taxonomy" id="2203212"/>
    <lineage>
        <taxon>Bacteria</taxon>
        <taxon>Pseudomonadati</taxon>
        <taxon>Bacteroidota</taxon>
        <taxon>Sphingobacteriia</taxon>
        <taxon>Sphingobacteriales</taxon>
        <taxon>Sphingobacteriaceae</taxon>
        <taxon>Pedobacter</taxon>
    </lineage>
</organism>
<dbReference type="Proteomes" id="UP000245391">
    <property type="component" value="Unassembled WGS sequence"/>
</dbReference>
<evidence type="ECO:0000256" key="3">
    <source>
        <dbReference type="SAM" id="Phobius"/>
    </source>
</evidence>
<keyword evidence="6" id="KW-1185">Reference proteome</keyword>
<comment type="catalytic activity">
    <reaction evidence="2">
        <text>2 GTP = 3',3'-c-di-GMP + 2 diphosphate</text>
        <dbReference type="Rhea" id="RHEA:24898"/>
        <dbReference type="ChEBI" id="CHEBI:33019"/>
        <dbReference type="ChEBI" id="CHEBI:37565"/>
        <dbReference type="ChEBI" id="CHEBI:58805"/>
        <dbReference type="EC" id="2.7.7.65"/>
    </reaction>
</comment>
<dbReference type="PROSITE" id="PS50887">
    <property type="entry name" value="GGDEF"/>
    <property type="match status" value="1"/>
</dbReference>
<dbReference type="EC" id="2.7.7.65" evidence="1"/>
<dbReference type="InterPro" id="IPR029787">
    <property type="entry name" value="Nucleotide_cyclase"/>
</dbReference>
<evidence type="ECO:0000313" key="6">
    <source>
        <dbReference type="Proteomes" id="UP000245391"/>
    </source>
</evidence>
<dbReference type="NCBIfam" id="TIGR00254">
    <property type="entry name" value="GGDEF"/>
    <property type="match status" value="1"/>
</dbReference>
<evidence type="ECO:0000256" key="1">
    <source>
        <dbReference type="ARBA" id="ARBA00012528"/>
    </source>
</evidence>
<feature type="domain" description="GGDEF" evidence="4">
    <location>
        <begin position="63"/>
        <end position="186"/>
    </location>
</feature>
<dbReference type="GO" id="GO:0043709">
    <property type="term" value="P:cell adhesion involved in single-species biofilm formation"/>
    <property type="evidence" value="ECO:0007669"/>
    <property type="project" value="TreeGrafter"/>
</dbReference>
<dbReference type="RefSeq" id="WP_109927892.1">
    <property type="nucleotide sequence ID" value="NZ_QGNY01000001.1"/>
</dbReference>
<keyword evidence="3" id="KW-1133">Transmembrane helix</keyword>
<keyword evidence="3" id="KW-0472">Membrane</keyword>
<evidence type="ECO:0000313" key="5">
    <source>
        <dbReference type="EMBL" id="PWS33305.1"/>
    </source>
</evidence>
<sequence length="186" mass="21394">MIFEYLVVFFAISLAIIASILAFWLWKSLMKYKYYDSLTGLKNGLKFKLNIKKYIRVAQRLNQPLSILIIDINDFGCINSDIGYNLADEILRDISSTMQSLMGRNEELYRQYIHGDEFLIICRSMPITGAVQLAKSMSAAIATKNYLFYDKKLKVSYGASELQDGETLEDLVGRLFDELKKSKVKR</sequence>
<dbReference type="SMART" id="SM00267">
    <property type="entry name" value="GGDEF"/>
    <property type="match status" value="1"/>
</dbReference>
<keyword evidence="3" id="KW-0812">Transmembrane</keyword>
<dbReference type="EMBL" id="QGNY01000001">
    <property type="protein sequence ID" value="PWS33305.1"/>
    <property type="molecule type" value="Genomic_DNA"/>
</dbReference>
<dbReference type="OrthoDB" id="1355702at2"/>
<comment type="caution">
    <text evidence="5">The sequence shown here is derived from an EMBL/GenBank/DDBJ whole genome shotgun (WGS) entry which is preliminary data.</text>
</comment>
<feature type="transmembrane region" description="Helical" evidence="3">
    <location>
        <begin position="6"/>
        <end position="26"/>
    </location>
</feature>
<dbReference type="GO" id="GO:0052621">
    <property type="term" value="F:diguanylate cyclase activity"/>
    <property type="evidence" value="ECO:0007669"/>
    <property type="project" value="UniProtKB-EC"/>
</dbReference>
<dbReference type="GO" id="GO:0005886">
    <property type="term" value="C:plasma membrane"/>
    <property type="evidence" value="ECO:0007669"/>
    <property type="project" value="TreeGrafter"/>
</dbReference>
<dbReference type="AlphaFoldDB" id="A0A317F394"/>
<dbReference type="InterPro" id="IPR000160">
    <property type="entry name" value="GGDEF_dom"/>
</dbReference>
<proteinExistence type="predicted"/>
<dbReference type="PANTHER" id="PTHR45138">
    <property type="entry name" value="REGULATORY COMPONENTS OF SENSORY TRANSDUCTION SYSTEM"/>
    <property type="match status" value="1"/>
</dbReference>
<accession>A0A317F394</accession>
<dbReference type="InterPro" id="IPR050469">
    <property type="entry name" value="Diguanylate_Cyclase"/>
</dbReference>
<dbReference type="Pfam" id="PF00990">
    <property type="entry name" value="GGDEF"/>
    <property type="match status" value="1"/>
</dbReference>
<dbReference type="SUPFAM" id="SSF55073">
    <property type="entry name" value="Nucleotide cyclase"/>
    <property type="match status" value="1"/>
</dbReference>
<dbReference type="CDD" id="cd01949">
    <property type="entry name" value="GGDEF"/>
    <property type="match status" value="1"/>
</dbReference>
<gene>
    <name evidence="5" type="ORF">DF947_01380</name>
</gene>